<dbReference type="CDD" id="cd00093">
    <property type="entry name" value="HTH_XRE"/>
    <property type="match status" value="1"/>
</dbReference>
<dbReference type="InterPro" id="IPR010982">
    <property type="entry name" value="Lambda_DNA-bd_dom_sf"/>
</dbReference>
<dbReference type="AlphaFoldDB" id="A0A4Y4CZF7"/>
<protein>
    <recommendedName>
        <fullName evidence="3">HTH cro/C1-type domain-containing protein</fullName>
    </recommendedName>
</protein>
<organism evidence="1 2">
    <name type="scientific">Zoogloea ramigera</name>
    <dbReference type="NCBI Taxonomy" id="350"/>
    <lineage>
        <taxon>Bacteria</taxon>
        <taxon>Pseudomonadati</taxon>
        <taxon>Pseudomonadota</taxon>
        <taxon>Betaproteobacteria</taxon>
        <taxon>Rhodocyclales</taxon>
        <taxon>Zoogloeaceae</taxon>
        <taxon>Zoogloea</taxon>
    </lineage>
</organism>
<dbReference type="RefSeq" id="WP_141355012.1">
    <property type="nucleotide sequence ID" value="NZ_BJNV01000114.1"/>
</dbReference>
<evidence type="ECO:0008006" key="3">
    <source>
        <dbReference type="Google" id="ProtNLM"/>
    </source>
</evidence>
<dbReference type="Gene3D" id="1.10.260.40">
    <property type="entry name" value="lambda repressor-like DNA-binding domains"/>
    <property type="match status" value="1"/>
</dbReference>
<dbReference type="Proteomes" id="UP000318422">
    <property type="component" value="Unassembled WGS sequence"/>
</dbReference>
<reference evidence="1 2" key="1">
    <citation type="submission" date="2019-06" db="EMBL/GenBank/DDBJ databases">
        <title>Whole genome shotgun sequence of Zoogloea ramigera NBRC 15342.</title>
        <authorList>
            <person name="Hosoyama A."/>
            <person name="Uohara A."/>
            <person name="Ohji S."/>
            <person name="Ichikawa N."/>
        </authorList>
    </citation>
    <scope>NUCLEOTIDE SEQUENCE [LARGE SCALE GENOMIC DNA]</scope>
    <source>
        <strain evidence="1 2">NBRC 15342</strain>
    </source>
</reference>
<dbReference type="EMBL" id="BJNV01000114">
    <property type="protein sequence ID" value="GEC97706.1"/>
    <property type="molecule type" value="Genomic_DNA"/>
</dbReference>
<proteinExistence type="predicted"/>
<name>A0A4Y4CZF7_ZOORA</name>
<sequence length="241" mass="26446">MSTPTTALECPLCGSTCLEVRHDHSVTYRYLKKDHVLDGQEHTVCLDCDISFCAAEQLSRNRDLFDAFERQIVKDIAPREVRELREKYLITQEEATRIFHCGSPTAFSKWERGDTAPTGPTALLLRLALEDVATMQKLADRAGVKIDIPAVTSSASKPVTASASSFLDWPGLPALLAKSLSGFKEPSVQHVTLVTDREWVALPTAVLDAHFSLDSTSSTADDTPEALPDAWMCNRLSARAA</sequence>
<dbReference type="GO" id="GO:0003677">
    <property type="term" value="F:DNA binding"/>
    <property type="evidence" value="ECO:0007669"/>
    <property type="project" value="InterPro"/>
</dbReference>
<dbReference type="InterPro" id="IPR001387">
    <property type="entry name" value="Cro/C1-type_HTH"/>
</dbReference>
<accession>A0A4Y4CZF7</accession>
<evidence type="ECO:0000313" key="2">
    <source>
        <dbReference type="Proteomes" id="UP000318422"/>
    </source>
</evidence>
<keyword evidence="2" id="KW-1185">Reference proteome</keyword>
<dbReference type="NCBIfam" id="TIGR03830">
    <property type="entry name" value="CxxCG_CxxCG_HTH"/>
    <property type="match status" value="1"/>
</dbReference>
<dbReference type="InterPro" id="IPR022452">
    <property type="entry name" value="MqsA"/>
</dbReference>
<dbReference type="Pfam" id="PF15731">
    <property type="entry name" value="MqsA_antitoxin"/>
    <property type="match status" value="1"/>
</dbReference>
<comment type="caution">
    <text evidence="1">The sequence shown here is derived from an EMBL/GenBank/DDBJ whole genome shotgun (WGS) entry which is preliminary data.</text>
</comment>
<evidence type="ECO:0000313" key="1">
    <source>
        <dbReference type="EMBL" id="GEC97706.1"/>
    </source>
</evidence>
<dbReference type="OrthoDB" id="9799384at2"/>
<gene>
    <name evidence="1" type="ORF">ZRA01_37790</name>
</gene>
<dbReference type="InterPro" id="IPR032758">
    <property type="entry name" value="MqsA/HigA-2"/>
</dbReference>
<dbReference type="Gene3D" id="3.10.20.860">
    <property type="match status" value="1"/>
</dbReference>